<dbReference type="Proteomes" id="UP001153328">
    <property type="component" value="Unassembled WGS sequence"/>
</dbReference>
<feature type="region of interest" description="Disordered" evidence="1">
    <location>
        <begin position="1"/>
        <end position="30"/>
    </location>
</feature>
<name>A0A9W4GZL9_9ACTN</name>
<evidence type="ECO:0000313" key="3">
    <source>
        <dbReference type="Proteomes" id="UP001153328"/>
    </source>
</evidence>
<accession>A0A9W4GZL9</accession>
<dbReference type="EMBL" id="CAJVAX010000012">
    <property type="protein sequence ID" value="CAG7631154.1"/>
    <property type="molecule type" value="Genomic_DNA"/>
</dbReference>
<feature type="compositionally biased region" description="Basic residues" evidence="1">
    <location>
        <begin position="1"/>
        <end position="12"/>
    </location>
</feature>
<gene>
    <name evidence="2" type="ORF">SBRY_20745</name>
</gene>
<feature type="compositionally biased region" description="Basic and acidic residues" evidence="1">
    <location>
        <begin position="249"/>
        <end position="262"/>
    </location>
</feature>
<feature type="compositionally biased region" description="Basic and acidic residues" evidence="1">
    <location>
        <begin position="72"/>
        <end position="81"/>
    </location>
</feature>
<evidence type="ECO:0000313" key="2">
    <source>
        <dbReference type="EMBL" id="CAG7631154.1"/>
    </source>
</evidence>
<organism evidence="2 3">
    <name type="scientific">Actinacidiphila bryophytorum</name>
    <dbReference type="NCBI Taxonomy" id="1436133"/>
    <lineage>
        <taxon>Bacteria</taxon>
        <taxon>Bacillati</taxon>
        <taxon>Actinomycetota</taxon>
        <taxon>Actinomycetes</taxon>
        <taxon>Kitasatosporales</taxon>
        <taxon>Streptomycetaceae</taxon>
        <taxon>Actinacidiphila</taxon>
    </lineage>
</organism>
<dbReference type="AlphaFoldDB" id="A0A9W4GZL9"/>
<evidence type="ECO:0000256" key="1">
    <source>
        <dbReference type="SAM" id="MobiDB-lite"/>
    </source>
</evidence>
<reference evidence="2" key="1">
    <citation type="submission" date="2021-06" db="EMBL/GenBank/DDBJ databases">
        <authorList>
            <person name="Arsene-Ploetze F."/>
        </authorList>
    </citation>
    <scope>NUCLEOTIDE SEQUENCE</scope>
    <source>
        <strain evidence="2">SBRY1</strain>
    </source>
</reference>
<feature type="compositionally biased region" description="Low complexity" evidence="1">
    <location>
        <begin position="178"/>
        <end position="187"/>
    </location>
</feature>
<protein>
    <submittedName>
        <fullName evidence="2">Uncharacterized protein</fullName>
    </submittedName>
</protein>
<proteinExistence type="predicted"/>
<feature type="region of interest" description="Disordered" evidence="1">
    <location>
        <begin position="66"/>
        <end position="297"/>
    </location>
</feature>
<sequence>MRGLQHRRHPARVQHAGRAARGRREVRRPGVAVRHRAGVHLLPGLASAGLPRERLPRPPGRLLLRCRRRRDLRPPRRREAPGELPGRRHRHLRHQRRGHARPVGVPGRPAQPAGGLRPPVGRALAALPHRRGLRDLRDAGPQARQGRLERRGRAHQLLHQGDARELRGDHRGRRGAGPRRQAAGAHQALRRRRRGPPHRRARDRPVERVQLRRLQPRCVGAHPVAGRGGPEGLHRGPPPQRQRRPLRRHPADRGHLRRRPGEGRPGLIRGTAAHRLPAVPRGLPSPATGALAHVRPR</sequence>
<comment type="caution">
    <text evidence="2">The sequence shown here is derived from an EMBL/GenBank/DDBJ whole genome shotgun (WGS) entry which is preliminary data.</text>
</comment>
<keyword evidence="3" id="KW-1185">Reference proteome</keyword>
<feature type="compositionally biased region" description="Basic residues" evidence="1">
    <location>
        <begin position="87"/>
        <end position="100"/>
    </location>
</feature>
<feature type="compositionally biased region" description="Basic residues" evidence="1">
    <location>
        <begin position="188"/>
        <end position="202"/>
    </location>
</feature>